<feature type="domain" description="Retrovirus-related Pol polyprotein from transposon TNT 1-94-like beta-barrel" evidence="1">
    <location>
        <begin position="191"/>
        <end position="263"/>
    </location>
</feature>
<evidence type="ECO:0000313" key="3">
    <source>
        <dbReference type="Proteomes" id="UP001497457"/>
    </source>
</evidence>
<evidence type="ECO:0000313" key="2">
    <source>
        <dbReference type="EMBL" id="CAL4985979.1"/>
    </source>
</evidence>
<evidence type="ECO:0000259" key="1">
    <source>
        <dbReference type="Pfam" id="PF22936"/>
    </source>
</evidence>
<dbReference type="Proteomes" id="UP001497457">
    <property type="component" value="Chromosome 23rd"/>
</dbReference>
<keyword evidence="3" id="KW-1185">Reference proteome</keyword>
<accession>A0ABC9AXI6</accession>
<dbReference type="InterPro" id="IPR054722">
    <property type="entry name" value="PolX-like_BBD"/>
</dbReference>
<reference evidence="2" key="1">
    <citation type="submission" date="2024-10" db="EMBL/GenBank/DDBJ databases">
        <authorList>
            <person name="Ryan C."/>
        </authorList>
    </citation>
    <scope>NUCLEOTIDE SEQUENCE [LARGE SCALE GENOMIC DNA]</scope>
</reference>
<name>A0ABC9AXI6_9POAL</name>
<dbReference type="Pfam" id="PF22936">
    <property type="entry name" value="Pol_BBD"/>
    <property type="match status" value="1"/>
</dbReference>
<protein>
    <recommendedName>
        <fullName evidence="1">Retrovirus-related Pol polyprotein from transposon TNT 1-94-like beta-barrel domain-containing protein</fullName>
    </recommendedName>
</protein>
<sequence length="310" mass="34156">MAAPTLESSKDFLQGKISVWVNAYEKESVRNRAQHALRSRIPSDAGLAIVALSNSRIFGTSLSVDSSDFSELLKRLKTVPVDADPIIIKIEERAVAALNDFYPLMVRDCSLSLVIVCPPFETGNEFLAPMFDVWAGPEEIELTWGQANNFEFTVMDIRKTIFPRPLRVEVPLVTLLGHYPLAGSDSSGKIIVDSIARGHIVSNKGLLKDFQEYATPRMARLGNGTNLPIVGVGKMETEAFNIPGVEFAPDLKVNFISVNQLDHDHHLLFCFRNKSLEIRKEDGTAVGAGVQDGNGTYVLQNLHVPPQVEV</sequence>
<gene>
    <name evidence="2" type="ORF">URODEC1_LOCUS58191</name>
</gene>
<dbReference type="EMBL" id="OZ075133">
    <property type="protein sequence ID" value="CAL4985979.1"/>
    <property type="molecule type" value="Genomic_DNA"/>
</dbReference>
<organism evidence="2 3">
    <name type="scientific">Urochloa decumbens</name>
    <dbReference type="NCBI Taxonomy" id="240449"/>
    <lineage>
        <taxon>Eukaryota</taxon>
        <taxon>Viridiplantae</taxon>
        <taxon>Streptophyta</taxon>
        <taxon>Embryophyta</taxon>
        <taxon>Tracheophyta</taxon>
        <taxon>Spermatophyta</taxon>
        <taxon>Magnoliopsida</taxon>
        <taxon>Liliopsida</taxon>
        <taxon>Poales</taxon>
        <taxon>Poaceae</taxon>
        <taxon>PACMAD clade</taxon>
        <taxon>Panicoideae</taxon>
        <taxon>Panicodae</taxon>
        <taxon>Paniceae</taxon>
        <taxon>Melinidinae</taxon>
        <taxon>Urochloa</taxon>
    </lineage>
</organism>
<proteinExistence type="predicted"/>
<dbReference type="AlphaFoldDB" id="A0ABC9AXI6"/>